<feature type="compositionally biased region" description="Low complexity" evidence="6">
    <location>
        <begin position="294"/>
        <end position="318"/>
    </location>
</feature>
<evidence type="ECO:0000256" key="4">
    <source>
        <dbReference type="ARBA" id="ARBA00023242"/>
    </source>
</evidence>
<dbReference type="GO" id="GO:0003729">
    <property type="term" value="F:mRNA binding"/>
    <property type="evidence" value="ECO:0007669"/>
    <property type="project" value="TreeGrafter"/>
</dbReference>
<feature type="compositionally biased region" description="Low complexity" evidence="6">
    <location>
        <begin position="364"/>
        <end position="390"/>
    </location>
</feature>
<dbReference type="InterPro" id="IPR035979">
    <property type="entry name" value="RBD_domain_sf"/>
</dbReference>
<feature type="compositionally biased region" description="Pro residues" evidence="6">
    <location>
        <begin position="446"/>
        <end position="465"/>
    </location>
</feature>
<dbReference type="PANTHER" id="PTHR13112">
    <property type="entry name" value="UPF3 REGULATOR OF NONSENSE TRANSCRIPTS-LIKE PROTEIN"/>
    <property type="match status" value="1"/>
</dbReference>
<evidence type="ECO:0000256" key="5">
    <source>
        <dbReference type="PROSITE-ProRule" id="PRU00176"/>
    </source>
</evidence>
<proteinExistence type="inferred from homology"/>
<organism evidence="8 9">
    <name type="scientific">Bionectria ochroleuca</name>
    <name type="common">Gliocladium roseum</name>
    <dbReference type="NCBI Taxonomy" id="29856"/>
    <lineage>
        <taxon>Eukaryota</taxon>
        <taxon>Fungi</taxon>
        <taxon>Dikarya</taxon>
        <taxon>Ascomycota</taxon>
        <taxon>Pezizomycotina</taxon>
        <taxon>Sordariomycetes</taxon>
        <taxon>Hypocreomycetidae</taxon>
        <taxon>Hypocreales</taxon>
        <taxon>Bionectriaceae</taxon>
        <taxon>Clonostachys</taxon>
    </lineage>
</organism>
<evidence type="ECO:0000313" key="9">
    <source>
        <dbReference type="Proteomes" id="UP000616885"/>
    </source>
</evidence>
<dbReference type="AlphaFoldDB" id="A0A8H7NDN6"/>
<dbReference type="Pfam" id="PF03467">
    <property type="entry name" value="Smg4_UPF3"/>
    <property type="match status" value="1"/>
</dbReference>
<sequence>MAAQSTPQVISRRGNANGSRSSHDNPKGRGNENAGSRSGRDRSSQEKSAESTKAPKPSKPKAQNEGEKLVIRRLPPAMTQDEFVTILGSDWELNKGKVDWLSYAPGKVSKDPSKPSRPSRAYVHLKRKDDIMSLSEVVQSSTWEDAKGTFTSPALIAPPTVEFAIYKKIPSNKRRTDARQGTIDQDPQFMAFLENLANTGLANEGVEAEDADEAEKADIKVTTTPLIEYLKEKKASKAKDSSSGKNSKKDKESNSSKGKGGSKDDESSKKKGKGGKDDKEKDKAPKETVKILTKKAATEQAAEAAKTAASHITAAASADTPKSRRAGIAAAARILQRDLGLSPGSAHRRARQDAAKAEAGSTESAGAKGAPTAAASSAAPANRSSSPAPSVESTAQSTKQGKSGRRSRGGKNADKGKGTETTATETPTAPTITKTPIILKKKPEPEPPSPQTAPEPAPKTQPTPPAKQAQSTPKSKPSQAQKKAPAVSANTTRAFIKHANASQGVTEALLKQTFETFGTITFVEIDKRKGFAYVDFADHEGLVKAISASPVTVGQANVQVLERKEKKAPAPTQAGSSSSGNPNNNAASSASANGTSAPAQEKPEKSSGRGRRGRGGGNKAAASGDKPSQAASGAKAAGTTPNTTSGGEACEQCA</sequence>
<name>A0A8H7NDN6_BIOOC</name>
<feature type="compositionally biased region" description="Basic and acidic residues" evidence="6">
    <location>
        <begin position="38"/>
        <end position="50"/>
    </location>
</feature>
<dbReference type="GO" id="GO:0000184">
    <property type="term" value="P:nuclear-transcribed mRNA catabolic process, nonsense-mediated decay"/>
    <property type="evidence" value="ECO:0007669"/>
    <property type="project" value="UniProtKB-KW"/>
</dbReference>
<feature type="compositionally biased region" description="Low complexity" evidence="6">
    <location>
        <begin position="11"/>
        <end position="20"/>
    </location>
</feature>
<dbReference type="SMART" id="SM00360">
    <property type="entry name" value="RRM"/>
    <property type="match status" value="1"/>
</dbReference>
<evidence type="ECO:0000256" key="2">
    <source>
        <dbReference type="ARBA" id="ARBA00005991"/>
    </source>
</evidence>
<dbReference type="InterPro" id="IPR039722">
    <property type="entry name" value="Upf3"/>
</dbReference>
<evidence type="ECO:0000256" key="3">
    <source>
        <dbReference type="ARBA" id="ARBA00023161"/>
    </source>
</evidence>
<keyword evidence="3" id="KW-0866">Nonsense-mediated mRNA decay</keyword>
<comment type="caution">
    <text evidence="8">The sequence shown here is derived from an EMBL/GenBank/DDBJ whole genome shotgun (WGS) entry which is preliminary data.</text>
</comment>
<dbReference type="Pfam" id="PF00076">
    <property type="entry name" value="RRM_1"/>
    <property type="match status" value="1"/>
</dbReference>
<feature type="domain" description="RRM" evidence="7">
    <location>
        <begin position="492"/>
        <end position="558"/>
    </location>
</feature>
<dbReference type="SUPFAM" id="SSF54928">
    <property type="entry name" value="RNA-binding domain, RBD"/>
    <property type="match status" value="2"/>
</dbReference>
<evidence type="ECO:0000259" key="7">
    <source>
        <dbReference type="PROSITE" id="PS50102"/>
    </source>
</evidence>
<dbReference type="InterPro" id="IPR005120">
    <property type="entry name" value="UPF3_dom"/>
</dbReference>
<protein>
    <recommendedName>
        <fullName evidence="7">RRM domain-containing protein</fullName>
    </recommendedName>
</protein>
<reference evidence="8" key="1">
    <citation type="submission" date="2020-10" db="EMBL/GenBank/DDBJ databases">
        <title>High-Quality Genome Resource of Clonostachys rosea strain S41 by Oxford Nanopore Long-Read Sequencing.</title>
        <authorList>
            <person name="Wang H."/>
        </authorList>
    </citation>
    <scope>NUCLEOTIDE SEQUENCE</scope>
    <source>
        <strain evidence="8">S41</strain>
    </source>
</reference>
<evidence type="ECO:0000256" key="1">
    <source>
        <dbReference type="ARBA" id="ARBA00004123"/>
    </source>
</evidence>
<keyword evidence="4" id="KW-0539">Nucleus</keyword>
<dbReference type="GO" id="GO:0045727">
    <property type="term" value="P:positive regulation of translation"/>
    <property type="evidence" value="ECO:0007669"/>
    <property type="project" value="TreeGrafter"/>
</dbReference>
<dbReference type="PANTHER" id="PTHR13112:SF0">
    <property type="entry name" value="FI21285P1"/>
    <property type="match status" value="1"/>
</dbReference>
<feature type="region of interest" description="Disordered" evidence="6">
    <location>
        <begin position="230"/>
        <end position="326"/>
    </location>
</feature>
<dbReference type="InterPro" id="IPR012677">
    <property type="entry name" value="Nucleotide-bd_a/b_plait_sf"/>
</dbReference>
<dbReference type="EMBL" id="JADCTT010000004">
    <property type="protein sequence ID" value="KAF9753895.1"/>
    <property type="molecule type" value="Genomic_DNA"/>
</dbReference>
<dbReference type="PROSITE" id="PS50102">
    <property type="entry name" value="RRM"/>
    <property type="match status" value="1"/>
</dbReference>
<accession>A0A8H7NDN6</accession>
<feature type="compositionally biased region" description="Basic and acidic residues" evidence="6">
    <location>
        <begin position="21"/>
        <end position="30"/>
    </location>
</feature>
<feature type="region of interest" description="Disordered" evidence="6">
    <location>
        <begin position="1"/>
        <end position="74"/>
    </location>
</feature>
<feature type="region of interest" description="Disordered" evidence="6">
    <location>
        <begin position="563"/>
        <end position="654"/>
    </location>
</feature>
<gene>
    <name evidence="8" type="ORF">IM811_012653</name>
</gene>
<dbReference type="Gene3D" id="3.30.70.330">
    <property type="match status" value="2"/>
</dbReference>
<dbReference type="InterPro" id="IPR000504">
    <property type="entry name" value="RRM_dom"/>
</dbReference>
<feature type="compositionally biased region" description="Low complexity" evidence="6">
    <location>
        <begin position="574"/>
        <end position="599"/>
    </location>
</feature>
<evidence type="ECO:0000256" key="6">
    <source>
        <dbReference type="SAM" id="MobiDB-lite"/>
    </source>
</evidence>
<dbReference type="GO" id="GO:0005730">
    <property type="term" value="C:nucleolus"/>
    <property type="evidence" value="ECO:0007669"/>
    <property type="project" value="TreeGrafter"/>
</dbReference>
<feature type="region of interest" description="Disordered" evidence="6">
    <location>
        <begin position="338"/>
        <end position="491"/>
    </location>
</feature>
<feature type="compositionally biased region" description="Basic and acidic residues" evidence="6">
    <location>
        <begin position="230"/>
        <end position="254"/>
    </location>
</feature>
<evidence type="ECO:0000313" key="8">
    <source>
        <dbReference type="EMBL" id="KAF9753895.1"/>
    </source>
</evidence>
<keyword evidence="5" id="KW-0694">RNA-binding</keyword>
<comment type="similarity">
    <text evidence="2">Belongs to the RENT3 family.</text>
</comment>
<dbReference type="GO" id="GO:0005737">
    <property type="term" value="C:cytoplasm"/>
    <property type="evidence" value="ECO:0007669"/>
    <property type="project" value="TreeGrafter"/>
</dbReference>
<dbReference type="Proteomes" id="UP000616885">
    <property type="component" value="Unassembled WGS sequence"/>
</dbReference>
<feature type="compositionally biased region" description="Low complexity" evidence="6">
    <location>
        <begin position="419"/>
        <end position="438"/>
    </location>
</feature>
<feature type="compositionally biased region" description="Basic and acidic residues" evidence="6">
    <location>
        <begin position="261"/>
        <end position="289"/>
    </location>
</feature>
<comment type="subcellular location">
    <subcellularLocation>
        <location evidence="1">Nucleus</location>
    </subcellularLocation>
</comment>
<dbReference type="CDD" id="cd12455">
    <property type="entry name" value="RRM_like_Smg4_UPF3"/>
    <property type="match status" value="1"/>
</dbReference>